<evidence type="ECO:0000256" key="1">
    <source>
        <dbReference type="SAM" id="Phobius"/>
    </source>
</evidence>
<protein>
    <submittedName>
        <fullName evidence="3">Putative tricarboxylic transport membrane protein</fullName>
    </submittedName>
</protein>
<comment type="caution">
    <text evidence="3">The sequence shown here is derived from an EMBL/GenBank/DDBJ whole genome shotgun (WGS) entry which is preliminary data.</text>
</comment>
<proteinExistence type="predicted"/>
<evidence type="ECO:0000259" key="2">
    <source>
        <dbReference type="Pfam" id="PF07331"/>
    </source>
</evidence>
<name>A0A4R2KQ78_9GAMM</name>
<dbReference type="RefSeq" id="WP_132545962.1">
    <property type="nucleotide sequence ID" value="NZ_SLWY01000042.1"/>
</dbReference>
<feature type="transmembrane region" description="Helical" evidence="1">
    <location>
        <begin position="124"/>
        <end position="142"/>
    </location>
</feature>
<dbReference type="EMBL" id="SLWY01000042">
    <property type="protein sequence ID" value="TCO75754.1"/>
    <property type="molecule type" value="Genomic_DNA"/>
</dbReference>
<keyword evidence="1" id="KW-1133">Transmembrane helix</keyword>
<dbReference type="Proteomes" id="UP000295765">
    <property type="component" value="Unassembled WGS sequence"/>
</dbReference>
<dbReference type="InterPro" id="IPR009936">
    <property type="entry name" value="DUF1468"/>
</dbReference>
<organism evidence="3 4">
    <name type="scientific">Plasticicumulans lactativorans</name>
    <dbReference type="NCBI Taxonomy" id="1133106"/>
    <lineage>
        <taxon>Bacteria</taxon>
        <taxon>Pseudomonadati</taxon>
        <taxon>Pseudomonadota</taxon>
        <taxon>Gammaproteobacteria</taxon>
        <taxon>Candidatus Competibacteraceae</taxon>
        <taxon>Plasticicumulans</taxon>
    </lineage>
</organism>
<feature type="transmembrane region" description="Helical" evidence="1">
    <location>
        <begin position="85"/>
        <end position="112"/>
    </location>
</feature>
<dbReference type="AlphaFoldDB" id="A0A4R2KQ78"/>
<reference evidence="3 4" key="1">
    <citation type="submission" date="2019-03" db="EMBL/GenBank/DDBJ databases">
        <title>Genomic Encyclopedia of Type Strains, Phase IV (KMG-IV): sequencing the most valuable type-strain genomes for metagenomic binning, comparative biology and taxonomic classification.</title>
        <authorList>
            <person name="Goeker M."/>
        </authorList>
    </citation>
    <scope>NUCLEOTIDE SEQUENCE [LARGE SCALE GENOMIC DNA]</scope>
    <source>
        <strain evidence="3 4">DSM 25287</strain>
    </source>
</reference>
<feature type="transmembrane region" description="Helical" evidence="1">
    <location>
        <begin position="43"/>
        <end position="64"/>
    </location>
</feature>
<evidence type="ECO:0000313" key="4">
    <source>
        <dbReference type="Proteomes" id="UP000295765"/>
    </source>
</evidence>
<keyword evidence="1" id="KW-0472">Membrane</keyword>
<accession>A0A4R2KQ78</accession>
<sequence>MKHARDWGQVLISAGVVVSGLIMLAQIPLIQADAGYAGIGPRFFPTVVGSGMLACGVLLLIEALTRGFPDVEEGPHDHEPFDRRAVALVIGGLVAHMALIEVIGFTLAGTLLGSCVTLALRGRPVIGVGASFAVSAAIYQAFGRLGVTLPAIATGWL</sequence>
<gene>
    <name evidence="3" type="ORF">EV699_1423</name>
</gene>
<keyword evidence="4" id="KW-1185">Reference proteome</keyword>
<dbReference type="Pfam" id="PF07331">
    <property type="entry name" value="TctB"/>
    <property type="match status" value="1"/>
</dbReference>
<feature type="transmembrane region" description="Helical" evidence="1">
    <location>
        <begin position="7"/>
        <end position="31"/>
    </location>
</feature>
<feature type="domain" description="DUF1468" evidence="2">
    <location>
        <begin position="17"/>
        <end position="150"/>
    </location>
</feature>
<dbReference type="OrthoDB" id="6174504at2"/>
<keyword evidence="1" id="KW-0812">Transmembrane</keyword>
<evidence type="ECO:0000313" key="3">
    <source>
        <dbReference type="EMBL" id="TCO75754.1"/>
    </source>
</evidence>